<proteinExistence type="predicted"/>
<protein>
    <submittedName>
        <fullName evidence="1">Uncharacterized protein</fullName>
    </submittedName>
</protein>
<name>A0ABD3PTS7_9STRA</name>
<comment type="caution">
    <text evidence="1">The sequence shown here is derived from an EMBL/GenBank/DDBJ whole genome shotgun (WGS) entry which is preliminary data.</text>
</comment>
<evidence type="ECO:0000313" key="1">
    <source>
        <dbReference type="EMBL" id="KAL3791450.1"/>
    </source>
</evidence>
<evidence type="ECO:0000313" key="2">
    <source>
        <dbReference type="Proteomes" id="UP001516023"/>
    </source>
</evidence>
<gene>
    <name evidence="1" type="ORF">HJC23_011506</name>
</gene>
<keyword evidence="2" id="KW-1185">Reference proteome</keyword>
<dbReference type="Proteomes" id="UP001516023">
    <property type="component" value="Unassembled WGS sequence"/>
</dbReference>
<dbReference type="EMBL" id="JABMIG020000114">
    <property type="protein sequence ID" value="KAL3791450.1"/>
    <property type="molecule type" value="Genomic_DNA"/>
</dbReference>
<accession>A0ABD3PTS7</accession>
<sequence>MLQHEAISTSTAALEAFSSLHREQLSSQRDFSSHDVIPMCEESYRLFKKCCNFGYVEGFSCGTAVASYMRCAMSGCYPC</sequence>
<dbReference type="AlphaFoldDB" id="A0ABD3PTS7"/>
<organism evidence="1 2">
    <name type="scientific">Cyclotella cryptica</name>
    <dbReference type="NCBI Taxonomy" id="29204"/>
    <lineage>
        <taxon>Eukaryota</taxon>
        <taxon>Sar</taxon>
        <taxon>Stramenopiles</taxon>
        <taxon>Ochrophyta</taxon>
        <taxon>Bacillariophyta</taxon>
        <taxon>Coscinodiscophyceae</taxon>
        <taxon>Thalassiosirophycidae</taxon>
        <taxon>Stephanodiscales</taxon>
        <taxon>Stephanodiscaceae</taxon>
        <taxon>Cyclotella</taxon>
    </lineage>
</organism>
<reference evidence="1 2" key="1">
    <citation type="journal article" date="2020" name="G3 (Bethesda)">
        <title>Improved Reference Genome for Cyclotella cryptica CCMP332, a Model for Cell Wall Morphogenesis, Salinity Adaptation, and Lipid Production in Diatoms (Bacillariophyta).</title>
        <authorList>
            <person name="Roberts W.R."/>
            <person name="Downey K.M."/>
            <person name="Ruck E.C."/>
            <person name="Traller J.C."/>
            <person name="Alverson A.J."/>
        </authorList>
    </citation>
    <scope>NUCLEOTIDE SEQUENCE [LARGE SCALE GENOMIC DNA]</scope>
    <source>
        <strain evidence="1 2">CCMP332</strain>
    </source>
</reference>